<evidence type="ECO:0000256" key="5">
    <source>
        <dbReference type="ARBA" id="ARBA00023121"/>
    </source>
</evidence>
<evidence type="ECO:0000256" key="2">
    <source>
        <dbReference type="ARBA" id="ARBA00004546"/>
    </source>
</evidence>
<dbReference type="FunFam" id="1.10.3630.10:FF:000006">
    <property type="entry name" value="Golgi phosphoprotein 3-like"/>
    <property type="match status" value="1"/>
</dbReference>
<evidence type="ECO:0000256" key="3">
    <source>
        <dbReference type="ARBA" id="ARBA00007284"/>
    </source>
</evidence>
<feature type="region of interest" description="Disordered" evidence="7">
    <location>
        <begin position="1"/>
        <end position="289"/>
    </location>
</feature>
<feature type="compositionally biased region" description="Pro residues" evidence="7">
    <location>
        <begin position="111"/>
        <end position="124"/>
    </location>
</feature>
<evidence type="ECO:0000256" key="1">
    <source>
        <dbReference type="ARBA" id="ARBA00004344"/>
    </source>
</evidence>
<reference evidence="8" key="2">
    <citation type="submission" date="2025-08" db="UniProtKB">
        <authorList>
            <consortium name="Ensembl"/>
        </authorList>
    </citation>
    <scope>IDENTIFICATION</scope>
</reference>
<sequence length="425" mass="45837">MAASRVMRPRLEAERGPPSFVGPRRPDAAPRSSRGGGGGGGREGTSRAAGRSRGPGGQGERRRRPEGAGAARSGEPRPRPPLPAPSGPPRAGGATSSGDVSWRRHIGKAQPQPPPPPPPPPGARLPPGRGRTSGERCSPRLASPRLASPARPSRAGPSPHDCPRPRCRRTSPGRRDLTRKPGPRAAGGRGGRPGRSRGPLGAARRPGGSHDLADPAQLGPGAAAHRGLPQRRRQGAGGGRRRRRRRGRRAEPPRRAGRRRQGRLQGDPADPDGGGAPAGPQGPRGETWNPLKLHYQLRNVRERLAKNLVEKGVLTTEKQNFLLFDMTTHPLTNNNIKQRLIKKVQEAVLDKWVNDPHRMDKRLLALIYLAHASDVLENAFAPLLDEQYDLATKRVRQLLDLDPEVECLKANTNEVLWAVVAAFTK</sequence>
<evidence type="ECO:0000313" key="8">
    <source>
        <dbReference type="Ensembl" id="ENSCAFP00040021407.1"/>
    </source>
</evidence>
<evidence type="ECO:0000256" key="6">
    <source>
        <dbReference type="ARBA" id="ARBA00023136"/>
    </source>
</evidence>
<dbReference type="Proteomes" id="UP000694542">
    <property type="component" value="Chromosome 4"/>
</dbReference>
<keyword evidence="5" id="KW-0446">Lipid-binding</keyword>
<evidence type="ECO:0008006" key="10">
    <source>
        <dbReference type="Google" id="ProtNLM"/>
    </source>
</evidence>
<dbReference type="PANTHER" id="PTHR12704:SF3">
    <property type="entry name" value="GOLGI PHOSPHOPROTEIN 3"/>
    <property type="match status" value="1"/>
</dbReference>
<comment type="subcellular location">
    <subcellularLocation>
        <location evidence="1">Golgi apparatus</location>
        <location evidence="1">Golgi stack membrane</location>
        <topology evidence="1">Peripheral membrane protein</topology>
        <orientation evidence="1">Cytoplasmic side</orientation>
    </subcellularLocation>
    <subcellularLocation>
        <location evidence="2">Golgi apparatus</location>
        <location evidence="2">trans-Golgi network membrane</location>
        <topology evidence="2">Peripheral membrane protein</topology>
        <orientation evidence="2">Cytoplasmic side</orientation>
    </subcellularLocation>
</comment>
<proteinExistence type="inferred from homology"/>
<feature type="compositionally biased region" description="Low complexity" evidence="7">
    <location>
        <begin position="139"/>
        <end position="155"/>
    </location>
</feature>
<name>A0A8C0SJ56_CANLF</name>
<feature type="compositionally biased region" description="Gly residues" evidence="7">
    <location>
        <begin position="34"/>
        <end position="43"/>
    </location>
</feature>
<dbReference type="GO" id="GO:0070273">
    <property type="term" value="F:phosphatidylinositol-4-phosphate binding"/>
    <property type="evidence" value="ECO:0007669"/>
    <property type="project" value="InterPro"/>
</dbReference>
<feature type="compositionally biased region" description="Low complexity" evidence="7">
    <location>
        <begin position="196"/>
        <end position="206"/>
    </location>
</feature>
<dbReference type="PANTHER" id="PTHR12704">
    <property type="entry name" value="TRANS-GOLGI PROTEIN GMX33"/>
    <property type="match status" value="1"/>
</dbReference>
<dbReference type="InterPro" id="IPR008628">
    <property type="entry name" value="GPP34-like"/>
</dbReference>
<dbReference type="GO" id="GO:0032580">
    <property type="term" value="C:Golgi cisterna membrane"/>
    <property type="evidence" value="ECO:0007669"/>
    <property type="project" value="UniProtKB-SubCell"/>
</dbReference>
<comment type="similarity">
    <text evidence="3">Belongs to the GOLPH3/VPS74 family.</text>
</comment>
<feature type="compositionally biased region" description="Basic residues" evidence="7">
    <location>
        <begin position="228"/>
        <end position="248"/>
    </location>
</feature>
<keyword evidence="4" id="KW-0333">Golgi apparatus</keyword>
<accession>A0A8C0SJ56</accession>
<dbReference type="InterPro" id="IPR038261">
    <property type="entry name" value="GPP34-like_sf"/>
</dbReference>
<organism evidence="8 9">
    <name type="scientific">Canis lupus familiaris</name>
    <name type="common">Dog</name>
    <name type="synonym">Canis familiaris</name>
    <dbReference type="NCBI Taxonomy" id="9615"/>
    <lineage>
        <taxon>Eukaryota</taxon>
        <taxon>Metazoa</taxon>
        <taxon>Chordata</taxon>
        <taxon>Craniata</taxon>
        <taxon>Vertebrata</taxon>
        <taxon>Euteleostomi</taxon>
        <taxon>Mammalia</taxon>
        <taxon>Eutheria</taxon>
        <taxon>Laurasiatheria</taxon>
        <taxon>Carnivora</taxon>
        <taxon>Caniformia</taxon>
        <taxon>Canidae</taxon>
        <taxon>Canis</taxon>
    </lineage>
</organism>
<feature type="compositionally biased region" description="Pro residues" evidence="7">
    <location>
        <begin position="79"/>
        <end position="88"/>
    </location>
</feature>
<dbReference type="Ensembl" id="ENSCAFT00040024633.1">
    <property type="protein sequence ID" value="ENSCAFP00040021407.1"/>
    <property type="gene ID" value="ENSCAFG00040013316.1"/>
</dbReference>
<protein>
    <recommendedName>
        <fullName evidence="10">Golgi phosphoprotein 3</fullName>
    </recommendedName>
</protein>
<dbReference type="Gene3D" id="1.10.3630.10">
    <property type="entry name" value="yeast vps74-n-term truncation variant domain like"/>
    <property type="match status" value="1"/>
</dbReference>
<dbReference type="Pfam" id="PF05719">
    <property type="entry name" value="GPP34"/>
    <property type="match status" value="1"/>
</dbReference>
<keyword evidence="6" id="KW-0472">Membrane</keyword>
<evidence type="ECO:0000256" key="4">
    <source>
        <dbReference type="ARBA" id="ARBA00023034"/>
    </source>
</evidence>
<evidence type="ECO:0000256" key="7">
    <source>
        <dbReference type="SAM" id="MobiDB-lite"/>
    </source>
</evidence>
<evidence type="ECO:0000313" key="9">
    <source>
        <dbReference type="Proteomes" id="UP000694542"/>
    </source>
</evidence>
<feature type="compositionally biased region" description="Low complexity" evidence="7">
    <location>
        <begin position="89"/>
        <end position="98"/>
    </location>
</feature>
<dbReference type="AlphaFoldDB" id="A0A8C0SJ56"/>
<reference evidence="8" key="1">
    <citation type="submission" date="2018-10" db="EMBL/GenBank/DDBJ databases">
        <title>De novo assembly of a Great Dane genome.</title>
        <authorList>
            <person name="Kidd J.M."/>
            <person name="Pendleton A.L."/>
            <person name="Shen F."/>
            <person name="Emery S."/>
        </authorList>
    </citation>
    <scope>NUCLEOTIDE SEQUENCE [LARGE SCALE GENOMIC DNA]</scope>
    <source>
        <strain evidence="8">Great Dane</strain>
    </source>
</reference>